<feature type="region of interest" description="Disordered" evidence="1">
    <location>
        <begin position="738"/>
        <end position="839"/>
    </location>
</feature>
<proteinExistence type="predicted"/>
<comment type="caution">
    <text evidence="2">The sequence shown here is derived from an EMBL/GenBank/DDBJ whole genome shotgun (WGS) entry which is preliminary data.</text>
</comment>
<feature type="compositionally biased region" description="Low complexity" evidence="1">
    <location>
        <begin position="432"/>
        <end position="442"/>
    </location>
</feature>
<feature type="region of interest" description="Disordered" evidence="1">
    <location>
        <begin position="403"/>
        <end position="471"/>
    </location>
</feature>
<feature type="compositionally biased region" description="Polar residues" evidence="1">
    <location>
        <begin position="284"/>
        <end position="297"/>
    </location>
</feature>
<organism evidence="2 3">
    <name type="scientific">Filobasidium floriforme</name>
    <dbReference type="NCBI Taxonomy" id="5210"/>
    <lineage>
        <taxon>Eukaryota</taxon>
        <taxon>Fungi</taxon>
        <taxon>Dikarya</taxon>
        <taxon>Basidiomycota</taxon>
        <taxon>Agaricomycotina</taxon>
        <taxon>Tremellomycetes</taxon>
        <taxon>Filobasidiales</taxon>
        <taxon>Filobasidiaceae</taxon>
        <taxon>Filobasidium</taxon>
    </lineage>
</organism>
<feature type="compositionally biased region" description="Polar residues" evidence="1">
    <location>
        <begin position="454"/>
        <end position="471"/>
    </location>
</feature>
<evidence type="ECO:0000313" key="2">
    <source>
        <dbReference type="EMBL" id="KAG7579936.1"/>
    </source>
</evidence>
<accession>A0A8K0JTE9</accession>
<dbReference type="AlphaFoldDB" id="A0A8K0JTE9"/>
<feature type="region of interest" description="Disordered" evidence="1">
    <location>
        <begin position="1"/>
        <end position="337"/>
    </location>
</feature>
<feature type="compositionally biased region" description="Polar residues" evidence="1">
    <location>
        <begin position="799"/>
        <end position="827"/>
    </location>
</feature>
<feature type="compositionally biased region" description="Low complexity" evidence="1">
    <location>
        <begin position="1"/>
        <end position="11"/>
    </location>
</feature>
<keyword evidence="3" id="KW-1185">Reference proteome</keyword>
<name>A0A8K0JTE9_9TREE</name>
<feature type="compositionally biased region" description="Polar residues" evidence="1">
    <location>
        <begin position="81"/>
        <end position="90"/>
    </location>
</feature>
<feature type="compositionally biased region" description="Polar residues" evidence="1">
    <location>
        <begin position="317"/>
        <end position="333"/>
    </location>
</feature>
<evidence type="ECO:0000256" key="1">
    <source>
        <dbReference type="SAM" id="MobiDB-lite"/>
    </source>
</evidence>
<feature type="region of interest" description="Disordered" evidence="1">
    <location>
        <begin position="656"/>
        <end position="724"/>
    </location>
</feature>
<reference evidence="2" key="1">
    <citation type="submission" date="2020-04" db="EMBL/GenBank/DDBJ databases">
        <title>Analysis of mating type loci in Filobasidium floriforme.</title>
        <authorList>
            <person name="Nowrousian M."/>
        </authorList>
    </citation>
    <scope>NUCLEOTIDE SEQUENCE</scope>
    <source>
        <strain evidence="2">CBS 6242</strain>
    </source>
</reference>
<gene>
    <name evidence="2" type="ORF">FFLO_00144</name>
</gene>
<feature type="compositionally biased region" description="Polar residues" evidence="1">
    <location>
        <begin position="188"/>
        <end position="200"/>
    </location>
</feature>
<dbReference type="Proteomes" id="UP000812966">
    <property type="component" value="Unassembled WGS sequence"/>
</dbReference>
<feature type="compositionally biased region" description="Low complexity" evidence="1">
    <location>
        <begin position="223"/>
        <end position="251"/>
    </location>
</feature>
<feature type="compositionally biased region" description="Low complexity" evidence="1">
    <location>
        <begin position="266"/>
        <end position="283"/>
    </location>
</feature>
<sequence length="1084" mass="116489">MQQRLAQAQAPARPPRRNSRGEGSLVAGANSYALPPGAAPPSVGSNSDLAGQGFEDDVTPSFQQFASPLTGLPPLLAPQLGMSSSPSTSRKLPPTAAIQTNFNQTNRQRDDEHGYVSPNSAPPTHSTFAIDLTNAPPLPPLVQYHSPVSPTNGGKPAFLRQSSRKGSGSPVKQPPSQQGTPPEPVTVYSRTSPTPPSSFGNAGRRAMSPILANTSGSPLLEAPPRSSSRQGSPSPSPSYRSVSESSSRNHSYNNSTAAQPSIHVIASSHPSPARRPSATPSGSVPGSRSTSAGSAVTNKDLPRLNIANTAAPPRSGSPLNPNANMVNSPTVMSPTLDLPRRGASLAARPGMDSAEGMVSQMEPQLRQPRPLPSVIQGQALNSFSLGSRQTTPDPVAMMENLHMAPDSRSTPPPTAGTDAEGSILNRPKPKPKSSAYRSSPSRSPAPPSDGFQPPSYSEARTLSSRQGPQGTTGLERIMMEDAVQAAMLPHLPISSFLALMTTLEKDTRHAISGELVGRWVTASWGMELGPRDVHQWPGLGVWEGFLESLLHNAEAFSTYPAHFKPLLQHLCLSYSLVVLLLRTLPAEAFPSTPPFAFEEEQTLAAAGMPKSMSSLSLASAAHSRRAQGGAVGGSWELGSRPKHVPRAERPVELVMPEPLGAPKNQGDEVETIVPPPTPQTSSHHRRRSSGSASIISWTSKARRGSAPSEAGIRSPAMLSDKKFPPVSFPSAKRYVFKGYGDPVAPRQRTTSESGGSRPGSIFSVEESIAPRNRAPKFNNKRSPSGMDLNSTWGGRPGTGRNSPIAQSSSGLRFTSMTSERNLNSYSPDPSRWGSRTPEPIEPAFDKPIPYVVGRAPILRVFVPLSREIPAWPCAEGAAQARRELERCGAWGKLRIGDVIVNTALQEPLLPRHLMLYIPTMQPFLCPLEYRFGEQGHLPGYLDAFTIPPSFYYPLLFSGPYVIHLDLGPWADAAVETLRLAFARSDITTTRGDKVTAKRYLHVIGFEINAQTKHQAVDDWFGMVSIEAEGTAEGRRELLRRLGRDGQGRRVKPHRGPYEVVRDKSLGGNIWLRLISETANEPRRL</sequence>
<evidence type="ECO:0000313" key="3">
    <source>
        <dbReference type="Proteomes" id="UP000812966"/>
    </source>
</evidence>
<dbReference type="EMBL" id="JABELV010000002">
    <property type="protein sequence ID" value="KAG7579936.1"/>
    <property type="molecule type" value="Genomic_DNA"/>
</dbReference>
<feature type="compositionally biased region" description="Low complexity" evidence="1">
    <location>
        <begin position="689"/>
        <end position="699"/>
    </location>
</feature>
<dbReference type="OrthoDB" id="3365519at2759"/>
<feature type="compositionally biased region" description="Polar residues" evidence="1">
    <location>
        <begin position="97"/>
        <end position="106"/>
    </location>
</feature>
<protein>
    <submittedName>
        <fullName evidence="2">Uncharacterized protein</fullName>
    </submittedName>
</protein>
<feature type="compositionally biased region" description="Polar residues" evidence="1">
    <location>
        <begin position="117"/>
        <end position="127"/>
    </location>
</feature>